<proteinExistence type="predicted"/>
<dbReference type="EMBL" id="GU943124">
    <property type="protein sequence ID" value="ADD96205.1"/>
    <property type="molecule type" value="Genomic_DNA"/>
</dbReference>
<dbReference type="Pfam" id="PF13529">
    <property type="entry name" value="Peptidase_C39_2"/>
    <property type="match status" value="1"/>
</dbReference>
<accession>D6PKF4</accession>
<dbReference type="Gene3D" id="3.90.70.10">
    <property type="entry name" value="Cysteine proteinases"/>
    <property type="match status" value="1"/>
</dbReference>
<dbReference type="InterPro" id="IPR039564">
    <property type="entry name" value="Peptidase_C39-like"/>
</dbReference>
<feature type="domain" description="Peptidase C39-like" evidence="1">
    <location>
        <begin position="68"/>
        <end position="177"/>
    </location>
</feature>
<dbReference type="AlphaFoldDB" id="D6PKF4"/>
<protein>
    <recommendedName>
        <fullName evidence="1">Peptidase C39-like domain-containing protein</fullName>
    </recommendedName>
</protein>
<organism evidence="2">
    <name type="scientific">uncultured organism MedDCM-OCT-S05-C26</name>
    <dbReference type="NCBI Taxonomy" id="743623"/>
    <lineage>
        <taxon>unclassified sequences</taxon>
        <taxon>environmental samples</taxon>
    </lineage>
</organism>
<sequence>MGFALLPFFEWYKPDVPHRMAAIKQLEEAMPEHLLSEDAEWFQAWKASGIDQEVYLPRYFRQLDLPGGARKCFTSSSSMIAAFYRRVNTQEQYEAVLRPFGDTTSVYAHVKALSSLGLQVRFVDNADAEDVMEAIDAGTPVMVGWYHRGNMLRGEPPMCGSETCGHWSVLHGYQSRYSSDPSWLMSDPLGLPDIERGTHTLHFLAIASVCARLHSINVGK</sequence>
<evidence type="ECO:0000259" key="1">
    <source>
        <dbReference type="Pfam" id="PF13529"/>
    </source>
</evidence>
<reference evidence="2" key="1">
    <citation type="journal article" date="2010" name="ISME J.">
        <title>Metagenome of the Mediterranean deep chlorophyll maximum studied by direct and fosmid library 454 pyrosequencing.</title>
        <authorList>
            <person name="Ghai R."/>
            <person name="Martin-Cuadrado A.B."/>
            <person name="Molto A.G."/>
            <person name="Heredia I.G."/>
            <person name="Cabrera R."/>
            <person name="Martin J."/>
            <person name="Verdu M."/>
            <person name="Deschamps P."/>
            <person name="Moreira D."/>
            <person name="Lopez-Garcia P."/>
            <person name="Mira A."/>
            <person name="Rodriguez-Valera F."/>
        </authorList>
    </citation>
    <scope>NUCLEOTIDE SEQUENCE</scope>
</reference>
<evidence type="ECO:0000313" key="2">
    <source>
        <dbReference type="EMBL" id="ADD96205.1"/>
    </source>
</evidence>
<name>D6PKF4_9ZZZZ</name>